<dbReference type="InterPro" id="IPR013442">
    <property type="entry name" value="SSO1393-like"/>
</dbReference>
<dbReference type="RefSeq" id="WP_369017661.1">
    <property type="nucleotide sequence ID" value="NZ_CP121689.1"/>
</dbReference>
<name>A0ABZ2YCM7_9BACT</name>
<evidence type="ECO:0000313" key="2">
    <source>
        <dbReference type="EMBL" id="WZL75514.1"/>
    </source>
</evidence>
<keyword evidence="3" id="KW-1185">Reference proteome</keyword>
<dbReference type="Proteomes" id="UP001461341">
    <property type="component" value="Chromosome"/>
</dbReference>
<dbReference type="Gene3D" id="3.40.50.10770">
    <property type="entry name" value="Hypothetical protein VC1899 like domain (Restriction endonuclease-like)"/>
    <property type="match status" value="1"/>
</dbReference>
<gene>
    <name evidence="2" type="ORF">QBE54_07920</name>
</gene>
<evidence type="ECO:0000259" key="1">
    <source>
        <dbReference type="Pfam" id="PF09651"/>
    </source>
</evidence>
<sequence length="353" mass="40998">MNTIISTVGTSLLGKARNYYGKSEVSVLDVTNFLRLVNNDTEASAETNSLQRILHRLQNGESKLVFLHSQTDEGRLCAEVLQSYYSGRGFEVECREIQYLNYRESHFKFRGLRSLVNELVNLISSEREKGNTVYINATGGFKAEIAYATLVGILFDVRVYYIHEAFQDIIEMPPVPLDWDYSQLVEHEEALKWFSEDLRPKKEAESVIKTLPQEIRLLLLEEEGYVFLSPAGEAFFKAYLERLQQADTVPLLLSTSAWKAYQDFPIDVRRAFERYLRKLKVPVIRLKGSDLTRVPLGCRVFPRGHCDERIIFCEDQQGKIRVCALLRHSDRSYERYLKRKITCPDEQEFKVLW</sequence>
<dbReference type="EMBL" id="CP121689">
    <property type="protein sequence ID" value="WZL75514.1"/>
    <property type="molecule type" value="Genomic_DNA"/>
</dbReference>
<accession>A0ABZ2YCM7</accession>
<organism evidence="2 3">
    <name type="scientific">Thermatribacter velox</name>
    <dbReference type="NCBI Taxonomy" id="3039681"/>
    <lineage>
        <taxon>Bacteria</taxon>
        <taxon>Pseudomonadati</taxon>
        <taxon>Atribacterota</taxon>
        <taxon>Atribacteria</taxon>
        <taxon>Atribacterales</taxon>
        <taxon>Thermatribacteraceae</taxon>
        <taxon>Thermatribacter</taxon>
    </lineage>
</organism>
<dbReference type="CDD" id="cd09742">
    <property type="entry name" value="Csm6_III-A"/>
    <property type="match status" value="1"/>
</dbReference>
<dbReference type="Pfam" id="PF09651">
    <property type="entry name" value="Cas_APE2256"/>
    <property type="match status" value="1"/>
</dbReference>
<protein>
    <submittedName>
        <fullName evidence="2">CRISPR-associated protein</fullName>
    </submittedName>
</protein>
<reference evidence="2 3" key="1">
    <citation type="submission" date="2023-03" db="EMBL/GenBank/DDBJ databases">
        <title>Novel Species.</title>
        <authorList>
            <person name="Ma S."/>
        </authorList>
    </citation>
    <scope>NUCLEOTIDE SEQUENCE [LARGE SCALE GENOMIC DNA]</scope>
    <source>
        <strain evidence="2 3">B11</strain>
    </source>
</reference>
<evidence type="ECO:0000313" key="3">
    <source>
        <dbReference type="Proteomes" id="UP001461341"/>
    </source>
</evidence>
<feature type="domain" description="CRISPR system ring nuclease SSO1393-like" evidence="1">
    <location>
        <begin position="42"/>
        <end position="174"/>
    </location>
</feature>
<dbReference type="NCBIfam" id="TIGR02619">
    <property type="entry name" value="putative CRISPR-associated protein, APE2256 family"/>
    <property type="match status" value="1"/>
</dbReference>
<proteinExistence type="predicted"/>